<gene>
    <name evidence="1" type="ORF">F751_1326</name>
</gene>
<keyword evidence="2" id="KW-1185">Reference proteome</keyword>
<dbReference type="RefSeq" id="XP_011400120.1">
    <property type="nucleotide sequence ID" value="XM_011401818.1"/>
</dbReference>
<protein>
    <submittedName>
        <fullName evidence="1">Uncharacterized protein</fullName>
    </submittedName>
</protein>
<accession>A0A087SN49</accession>
<reference evidence="1 2" key="1">
    <citation type="journal article" date="2014" name="BMC Genomics">
        <title>Oil accumulation mechanisms of the oleaginous microalga Chlorella protothecoides revealed through its genome, transcriptomes, and proteomes.</title>
        <authorList>
            <person name="Gao C."/>
            <person name="Wang Y."/>
            <person name="Shen Y."/>
            <person name="Yan D."/>
            <person name="He X."/>
            <person name="Dai J."/>
            <person name="Wu Q."/>
        </authorList>
    </citation>
    <scope>NUCLEOTIDE SEQUENCE [LARGE SCALE GENOMIC DNA]</scope>
    <source>
        <strain evidence="1 2">0710</strain>
    </source>
</reference>
<evidence type="ECO:0000313" key="1">
    <source>
        <dbReference type="EMBL" id="KFM27153.1"/>
    </source>
</evidence>
<name>A0A087SN49_AUXPR</name>
<evidence type="ECO:0000313" key="2">
    <source>
        <dbReference type="Proteomes" id="UP000028924"/>
    </source>
</evidence>
<dbReference type="EMBL" id="KL662143">
    <property type="protein sequence ID" value="KFM27153.1"/>
    <property type="molecule type" value="Genomic_DNA"/>
</dbReference>
<proteinExistence type="predicted"/>
<dbReference type="Proteomes" id="UP000028924">
    <property type="component" value="Unassembled WGS sequence"/>
</dbReference>
<organism evidence="1 2">
    <name type="scientific">Auxenochlorella protothecoides</name>
    <name type="common">Green microalga</name>
    <name type="synonym">Chlorella protothecoides</name>
    <dbReference type="NCBI Taxonomy" id="3075"/>
    <lineage>
        <taxon>Eukaryota</taxon>
        <taxon>Viridiplantae</taxon>
        <taxon>Chlorophyta</taxon>
        <taxon>core chlorophytes</taxon>
        <taxon>Trebouxiophyceae</taxon>
        <taxon>Chlorellales</taxon>
        <taxon>Chlorellaceae</taxon>
        <taxon>Auxenochlorella</taxon>
    </lineage>
</organism>
<sequence>MGGRSSIRSNEVLQQHPRPRLTYTWNHLRACVDEGSSSATSARGAVLIVDRIMPEPTLAAARATASSPSGWHIRCIAMGAIRIGMSRFDPGGARQGDVRLHGAGVKRVPGLGWRRRMGCPSV</sequence>
<dbReference type="KEGG" id="apro:F751_1326"/>
<dbReference type="GeneID" id="23612717"/>
<dbReference type="AlphaFoldDB" id="A0A087SN49"/>